<evidence type="ECO:0000313" key="3">
    <source>
        <dbReference type="Proteomes" id="UP001054821"/>
    </source>
</evidence>
<dbReference type="Proteomes" id="UP001054821">
    <property type="component" value="Chromosome 6"/>
</dbReference>
<proteinExistence type="predicted"/>
<name>A0AAD4YZQ8_PRUDU</name>
<comment type="caution">
    <text evidence="2">The sequence shown here is derived from an EMBL/GenBank/DDBJ whole genome shotgun (WGS) entry which is preliminary data.</text>
</comment>
<dbReference type="AlphaFoldDB" id="A0AAD4YZQ8"/>
<accession>A0AAD4YZQ8</accession>
<dbReference type="EMBL" id="JAJFAZ020000006">
    <property type="protein sequence ID" value="KAI5326573.1"/>
    <property type="molecule type" value="Genomic_DNA"/>
</dbReference>
<gene>
    <name evidence="2" type="ORF">L3X38_035647</name>
</gene>
<keyword evidence="3" id="KW-1185">Reference proteome</keyword>
<protein>
    <submittedName>
        <fullName evidence="2">Uncharacterized protein</fullName>
    </submittedName>
</protein>
<sequence>MESKLKPLLQVSLRPFEISDDPWYRAIRINERRIGSMPDQCLELGKMNSGGEEIEEEGSALAENKASEVIRNG</sequence>
<feature type="region of interest" description="Disordered" evidence="1">
    <location>
        <begin position="50"/>
        <end position="73"/>
    </location>
</feature>
<reference evidence="2 3" key="1">
    <citation type="journal article" date="2022" name="G3 (Bethesda)">
        <title>Whole-genome sequence and methylome profiling of the almond [Prunus dulcis (Mill.) D.A. Webb] cultivar 'Nonpareil'.</title>
        <authorList>
            <person name="D'Amico-Willman K.M."/>
            <person name="Ouma W.Z."/>
            <person name="Meulia T."/>
            <person name="Sideli G.M."/>
            <person name="Gradziel T.M."/>
            <person name="Fresnedo-Ramirez J."/>
        </authorList>
    </citation>
    <scope>NUCLEOTIDE SEQUENCE [LARGE SCALE GENOMIC DNA]</scope>
    <source>
        <strain evidence="2">Clone GOH B32 T37-40</strain>
    </source>
</reference>
<evidence type="ECO:0000313" key="2">
    <source>
        <dbReference type="EMBL" id="KAI5326573.1"/>
    </source>
</evidence>
<evidence type="ECO:0000256" key="1">
    <source>
        <dbReference type="SAM" id="MobiDB-lite"/>
    </source>
</evidence>
<organism evidence="2 3">
    <name type="scientific">Prunus dulcis</name>
    <name type="common">Almond</name>
    <name type="synonym">Amygdalus dulcis</name>
    <dbReference type="NCBI Taxonomy" id="3755"/>
    <lineage>
        <taxon>Eukaryota</taxon>
        <taxon>Viridiplantae</taxon>
        <taxon>Streptophyta</taxon>
        <taxon>Embryophyta</taxon>
        <taxon>Tracheophyta</taxon>
        <taxon>Spermatophyta</taxon>
        <taxon>Magnoliopsida</taxon>
        <taxon>eudicotyledons</taxon>
        <taxon>Gunneridae</taxon>
        <taxon>Pentapetalae</taxon>
        <taxon>rosids</taxon>
        <taxon>fabids</taxon>
        <taxon>Rosales</taxon>
        <taxon>Rosaceae</taxon>
        <taxon>Amygdaloideae</taxon>
        <taxon>Amygdaleae</taxon>
        <taxon>Prunus</taxon>
    </lineage>
</organism>